<evidence type="ECO:0000313" key="4">
    <source>
        <dbReference type="EMBL" id="KAK7344602.1"/>
    </source>
</evidence>
<sequence>MESAISMLRAQILGGILNIGELAVGILAPHGNRNKGSEKMDPSFNIEVESTIVTVTATTVVETDELLLCKIGFEIMFADLGHFSYKAIQTTFTLLVYPALQLVHMGQAACMSCHHDSEL</sequence>
<comment type="subcellular location">
    <subcellularLocation>
        <location evidence="1">Cell membrane</location>
        <topology evidence="1">Multi-pass membrane protein</topology>
    </subcellularLocation>
</comment>
<evidence type="ECO:0000256" key="2">
    <source>
        <dbReference type="ARBA" id="ARBA00008440"/>
    </source>
</evidence>
<proteinExistence type="inferred from homology"/>
<name>A0AAN9M3G2_CANGL</name>
<dbReference type="InterPro" id="IPR053951">
    <property type="entry name" value="K_trans_N"/>
</dbReference>
<protein>
    <recommendedName>
        <fullName evidence="3">K+ potassium transporter integral membrane domain-containing protein</fullName>
    </recommendedName>
</protein>
<keyword evidence="5" id="KW-1185">Reference proteome</keyword>
<reference evidence="4 5" key="1">
    <citation type="submission" date="2024-01" db="EMBL/GenBank/DDBJ databases">
        <title>The genomes of 5 underutilized Papilionoideae crops provide insights into root nodulation and disease resistanc.</title>
        <authorList>
            <person name="Jiang F."/>
        </authorList>
    </citation>
    <scope>NUCLEOTIDE SEQUENCE [LARGE SCALE GENOMIC DNA]</scope>
    <source>
        <strain evidence="4">LVBAO_FW01</strain>
        <tissue evidence="4">Leaves</tissue>
    </source>
</reference>
<dbReference type="Proteomes" id="UP001367508">
    <property type="component" value="Unassembled WGS sequence"/>
</dbReference>
<dbReference type="InterPro" id="IPR003855">
    <property type="entry name" value="K+_transporter"/>
</dbReference>
<dbReference type="Pfam" id="PF02705">
    <property type="entry name" value="K_trans"/>
    <property type="match status" value="1"/>
</dbReference>
<feature type="domain" description="K+ potassium transporter integral membrane" evidence="3">
    <location>
        <begin position="59"/>
        <end position="116"/>
    </location>
</feature>
<dbReference type="GO" id="GO:0015079">
    <property type="term" value="F:potassium ion transmembrane transporter activity"/>
    <property type="evidence" value="ECO:0007669"/>
    <property type="project" value="InterPro"/>
</dbReference>
<accession>A0AAN9M3G2</accession>
<dbReference type="PANTHER" id="PTHR30540">
    <property type="entry name" value="OSMOTIC STRESS POTASSIUM TRANSPORTER"/>
    <property type="match status" value="1"/>
</dbReference>
<dbReference type="PANTHER" id="PTHR30540:SF6">
    <property type="entry name" value="POTASSIUM TRANSPORTER 2"/>
    <property type="match status" value="1"/>
</dbReference>
<dbReference type="GO" id="GO:0005886">
    <property type="term" value="C:plasma membrane"/>
    <property type="evidence" value="ECO:0007669"/>
    <property type="project" value="UniProtKB-SubCell"/>
</dbReference>
<dbReference type="AlphaFoldDB" id="A0AAN9M3G2"/>
<evidence type="ECO:0000259" key="3">
    <source>
        <dbReference type="Pfam" id="PF02705"/>
    </source>
</evidence>
<gene>
    <name evidence="4" type="ORF">VNO77_14394</name>
</gene>
<comment type="similarity">
    <text evidence="2">Belongs to the HAK/KUP transporter (TC 2.A.72.3) family.</text>
</comment>
<dbReference type="EMBL" id="JAYMYQ010000003">
    <property type="protein sequence ID" value="KAK7344602.1"/>
    <property type="molecule type" value="Genomic_DNA"/>
</dbReference>
<evidence type="ECO:0000256" key="1">
    <source>
        <dbReference type="ARBA" id="ARBA00004651"/>
    </source>
</evidence>
<organism evidence="4 5">
    <name type="scientific">Canavalia gladiata</name>
    <name type="common">Sword bean</name>
    <name type="synonym">Dolichos gladiatus</name>
    <dbReference type="NCBI Taxonomy" id="3824"/>
    <lineage>
        <taxon>Eukaryota</taxon>
        <taxon>Viridiplantae</taxon>
        <taxon>Streptophyta</taxon>
        <taxon>Embryophyta</taxon>
        <taxon>Tracheophyta</taxon>
        <taxon>Spermatophyta</taxon>
        <taxon>Magnoliopsida</taxon>
        <taxon>eudicotyledons</taxon>
        <taxon>Gunneridae</taxon>
        <taxon>Pentapetalae</taxon>
        <taxon>rosids</taxon>
        <taxon>fabids</taxon>
        <taxon>Fabales</taxon>
        <taxon>Fabaceae</taxon>
        <taxon>Papilionoideae</taxon>
        <taxon>50 kb inversion clade</taxon>
        <taxon>NPAAA clade</taxon>
        <taxon>indigoferoid/millettioid clade</taxon>
        <taxon>Phaseoleae</taxon>
        <taxon>Canavalia</taxon>
    </lineage>
</organism>
<evidence type="ECO:0000313" key="5">
    <source>
        <dbReference type="Proteomes" id="UP001367508"/>
    </source>
</evidence>
<comment type="caution">
    <text evidence="4">The sequence shown here is derived from an EMBL/GenBank/DDBJ whole genome shotgun (WGS) entry which is preliminary data.</text>
</comment>